<evidence type="ECO:0000313" key="3">
    <source>
        <dbReference type="Proteomes" id="UP001271007"/>
    </source>
</evidence>
<dbReference type="Pfam" id="PF00856">
    <property type="entry name" value="SET"/>
    <property type="match status" value="1"/>
</dbReference>
<accession>A0AAJ0GI70</accession>
<dbReference type="InterPro" id="IPR001214">
    <property type="entry name" value="SET_dom"/>
</dbReference>
<evidence type="ECO:0000313" key="2">
    <source>
        <dbReference type="EMBL" id="KAK3058063.1"/>
    </source>
</evidence>
<dbReference type="Gene3D" id="2.170.270.10">
    <property type="entry name" value="SET domain"/>
    <property type="match status" value="1"/>
</dbReference>
<name>A0AAJ0GI70_9PEZI</name>
<keyword evidence="3" id="KW-1185">Reference proteome</keyword>
<dbReference type="Proteomes" id="UP001271007">
    <property type="component" value="Unassembled WGS sequence"/>
</dbReference>
<dbReference type="SUPFAM" id="SSF82199">
    <property type="entry name" value="SET domain"/>
    <property type="match status" value="1"/>
</dbReference>
<dbReference type="PANTHER" id="PTHR47332:SF4">
    <property type="entry name" value="SET DOMAIN-CONTAINING PROTEIN 5"/>
    <property type="match status" value="1"/>
</dbReference>
<reference evidence="2" key="1">
    <citation type="submission" date="2023-04" db="EMBL/GenBank/DDBJ databases">
        <title>Black Yeasts Isolated from many extreme environments.</title>
        <authorList>
            <person name="Coleine C."/>
            <person name="Stajich J.E."/>
            <person name="Selbmann L."/>
        </authorList>
    </citation>
    <scope>NUCLEOTIDE SEQUENCE</scope>
    <source>
        <strain evidence="2">CCFEE 5312</strain>
    </source>
</reference>
<dbReference type="EMBL" id="JAWDJX010000002">
    <property type="protein sequence ID" value="KAK3058063.1"/>
    <property type="molecule type" value="Genomic_DNA"/>
</dbReference>
<evidence type="ECO:0000259" key="1">
    <source>
        <dbReference type="PROSITE" id="PS50280"/>
    </source>
</evidence>
<sequence>MSDLYEIKPSLGKGLGVFANVDIKQGDVIMEDKARMKIVNYHKWVSEYDIQKVFDPLSPADKKEFPQLHSGTLSQSSTNMRIYSANAFSIGGEDAGIMYFKIARVNHSCMPNSEMPGSDDGTGTTKLHAIQPIRKGEETFHSCLAGKADGSKADRQQHLERVYGFVCGCATCSLTGTELAMSDARRTIYMALNDKRVAAMSELLKPTASPNTSPDREQVASNFLMARMMEAEGWTSALIGDCYFMAVVSLLDQLKRHPFTVLATVKLAHEWVELAFKQIRASRPTGSMELQFTTQGWAYLQAGTPNFAKAKKAIDVLTAQGITTIPPEKFAIQCKDGRFVKFLSQDECFAIVRQGRKDLQSK</sequence>
<dbReference type="InterPro" id="IPR053185">
    <property type="entry name" value="SET_domain_protein"/>
</dbReference>
<comment type="caution">
    <text evidence="2">The sequence shown here is derived from an EMBL/GenBank/DDBJ whole genome shotgun (WGS) entry which is preliminary data.</text>
</comment>
<proteinExistence type="predicted"/>
<organism evidence="2 3">
    <name type="scientific">Extremus antarcticus</name>
    <dbReference type="NCBI Taxonomy" id="702011"/>
    <lineage>
        <taxon>Eukaryota</taxon>
        <taxon>Fungi</taxon>
        <taxon>Dikarya</taxon>
        <taxon>Ascomycota</taxon>
        <taxon>Pezizomycotina</taxon>
        <taxon>Dothideomycetes</taxon>
        <taxon>Dothideomycetidae</taxon>
        <taxon>Mycosphaerellales</taxon>
        <taxon>Extremaceae</taxon>
        <taxon>Extremus</taxon>
    </lineage>
</organism>
<dbReference type="AlphaFoldDB" id="A0AAJ0GI70"/>
<dbReference type="PANTHER" id="PTHR47332">
    <property type="entry name" value="SET DOMAIN-CONTAINING PROTEIN 5"/>
    <property type="match status" value="1"/>
</dbReference>
<gene>
    <name evidence="2" type="ORF">LTR09_001140</name>
</gene>
<dbReference type="CDD" id="cd20071">
    <property type="entry name" value="SET_SMYD"/>
    <property type="match status" value="1"/>
</dbReference>
<feature type="domain" description="SET" evidence="1">
    <location>
        <begin position="3"/>
        <end position="144"/>
    </location>
</feature>
<dbReference type="PROSITE" id="PS50280">
    <property type="entry name" value="SET"/>
    <property type="match status" value="1"/>
</dbReference>
<protein>
    <recommendedName>
        <fullName evidence="1">SET domain-containing protein</fullName>
    </recommendedName>
</protein>
<dbReference type="InterPro" id="IPR046341">
    <property type="entry name" value="SET_dom_sf"/>
</dbReference>